<accession>A0AAV2K1Y1</accession>
<dbReference type="Proteomes" id="UP001497482">
    <property type="component" value="Chromosome 16"/>
</dbReference>
<keyword evidence="2" id="KW-1185">Reference proteome</keyword>
<sequence>MHNTSLSGFEENRQRSFPSLIRKTRCPQEGRAAKEIHSMFLLGFEPRTFRVLGECDDHYTTETTCEGRISAGRPLFLTTRPRIGGMHNTSLSGFEENRQRSFPSLIRMTRCPQEGRAAKEIHSMFLLGFEPRTFRVLGECDDHYTTETTCEGRISAGRPLFLTTRPRIGGMHNTSLSGFEENRQRSFPSLIRKTRCPQEGRAAKEVLPVGESNPGLPLDRRRYCPLY</sequence>
<organism evidence="1 2">
    <name type="scientific">Knipowitschia caucasica</name>
    <name type="common">Caucasian dwarf goby</name>
    <name type="synonym">Pomatoschistus caucasicus</name>
    <dbReference type="NCBI Taxonomy" id="637954"/>
    <lineage>
        <taxon>Eukaryota</taxon>
        <taxon>Metazoa</taxon>
        <taxon>Chordata</taxon>
        <taxon>Craniata</taxon>
        <taxon>Vertebrata</taxon>
        <taxon>Euteleostomi</taxon>
        <taxon>Actinopterygii</taxon>
        <taxon>Neopterygii</taxon>
        <taxon>Teleostei</taxon>
        <taxon>Neoteleostei</taxon>
        <taxon>Acanthomorphata</taxon>
        <taxon>Gobiaria</taxon>
        <taxon>Gobiiformes</taxon>
        <taxon>Gobioidei</taxon>
        <taxon>Gobiidae</taxon>
        <taxon>Gobiinae</taxon>
        <taxon>Knipowitschia</taxon>
    </lineage>
</organism>
<dbReference type="EMBL" id="OZ035838">
    <property type="protein sequence ID" value="CAL1583724.1"/>
    <property type="molecule type" value="Genomic_DNA"/>
</dbReference>
<name>A0AAV2K1Y1_KNICA</name>
<protein>
    <submittedName>
        <fullName evidence="1">Uncharacterized protein</fullName>
    </submittedName>
</protein>
<gene>
    <name evidence="1" type="ORF">KC01_LOCUS14166</name>
</gene>
<proteinExistence type="predicted"/>
<dbReference type="AlphaFoldDB" id="A0AAV2K1Y1"/>
<reference evidence="1 2" key="1">
    <citation type="submission" date="2024-04" db="EMBL/GenBank/DDBJ databases">
        <authorList>
            <person name="Waldvogel A.-M."/>
            <person name="Schoenle A."/>
        </authorList>
    </citation>
    <scope>NUCLEOTIDE SEQUENCE [LARGE SCALE GENOMIC DNA]</scope>
</reference>
<evidence type="ECO:0000313" key="1">
    <source>
        <dbReference type="EMBL" id="CAL1583724.1"/>
    </source>
</evidence>
<evidence type="ECO:0000313" key="2">
    <source>
        <dbReference type="Proteomes" id="UP001497482"/>
    </source>
</evidence>